<evidence type="ECO:0000313" key="4">
    <source>
        <dbReference type="Proteomes" id="UP000095464"/>
    </source>
</evidence>
<accession>A0AAP7IFZ8</accession>
<name>A0AAP7IFZ8_9STAP</name>
<organism evidence="3 4">
    <name type="scientific">Staphylococcus equorum</name>
    <dbReference type="NCBI Taxonomy" id="246432"/>
    <lineage>
        <taxon>Bacteria</taxon>
        <taxon>Bacillati</taxon>
        <taxon>Bacillota</taxon>
        <taxon>Bacilli</taxon>
        <taxon>Bacillales</taxon>
        <taxon>Staphylococcaceae</taxon>
        <taxon>Staphylococcus</taxon>
    </lineage>
</organism>
<dbReference type="EMBL" id="LNPX01000004">
    <property type="protein sequence ID" value="OEK58896.1"/>
    <property type="molecule type" value="Genomic_DNA"/>
</dbReference>
<keyword evidence="2" id="KW-1133">Transmembrane helix</keyword>
<evidence type="ECO:0000256" key="2">
    <source>
        <dbReference type="SAM" id="Phobius"/>
    </source>
</evidence>
<dbReference type="Proteomes" id="UP000095464">
    <property type="component" value="Unassembled WGS sequence"/>
</dbReference>
<feature type="transmembrane region" description="Helical" evidence="2">
    <location>
        <begin position="56"/>
        <end position="78"/>
    </location>
</feature>
<dbReference type="RefSeq" id="WP_069854296.1">
    <property type="nucleotide sequence ID" value="NZ_LNPX01000004.1"/>
</dbReference>
<sequence>MQFTQESSIWAVIKNAYTNNDQPIIFVLANILFIIALGIAIYGAIKWRKGDKSIKLTTIVASVISLLFLISAIIYLLIPSNRLGTYEGKVDIAFTSSVDSSDNKVAIFSDKDSDDSDIDSFVMKANVMKDLDIKAGKTVQVESHNQPTPNKDVSFIKLNREDVVDVQDSSNIKEYNDKQTKAEEAKKKEEEEKAKKKEEAKKDKKKDKKD</sequence>
<evidence type="ECO:0000256" key="1">
    <source>
        <dbReference type="SAM" id="MobiDB-lite"/>
    </source>
</evidence>
<keyword evidence="2" id="KW-0472">Membrane</keyword>
<proteinExistence type="predicted"/>
<reference evidence="4" key="1">
    <citation type="submission" date="2015-11" db="EMBL/GenBank/DDBJ databases">
        <title>Genomic diversity of Staphylococcus saprophyticus strains from urinary tract infections, animal surfaces, and fermented foods.</title>
        <authorList>
            <person name="Wolfe B.E."/>
        </authorList>
    </citation>
    <scope>NUCLEOTIDE SEQUENCE [LARGE SCALE GENOMIC DNA]</scope>
    <source>
        <strain evidence="4">738_7</strain>
    </source>
</reference>
<comment type="caution">
    <text evidence="3">The sequence shown here is derived from an EMBL/GenBank/DDBJ whole genome shotgun (WGS) entry which is preliminary data.</text>
</comment>
<dbReference type="AlphaFoldDB" id="A0AAP7IFZ8"/>
<feature type="compositionally biased region" description="Basic and acidic residues" evidence="1">
    <location>
        <begin position="174"/>
        <end position="202"/>
    </location>
</feature>
<feature type="region of interest" description="Disordered" evidence="1">
    <location>
        <begin position="167"/>
        <end position="210"/>
    </location>
</feature>
<gene>
    <name evidence="3" type="ORF">ASS94_00815</name>
</gene>
<protein>
    <submittedName>
        <fullName evidence="3">Uncharacterized protein</fullName>
    </submittedName>
</protein>
<feature type="transmembrane region" description="Helical" evidence="2">
    <location>
        <begin position="24"/>
        <end position="44"/>
    </location>
</feature>
<keyword evidence="2" id="KW-0812">Transmembrane</keyword>
<evidence type="ECO:0000313" key="3">
    <source>
        <dbReference type="EMBL" id="OEK58896.1"/>
    </source>
</evidence>